<evidence type="ECO:0000313" key="1">
    <source>
        <dbReference type="EMBL" id="TRX88242.1"/>
    </source>
</evidence>
<sequence length="355" mass="40944">MDDSNVSTIENPVVAPGPSATLYWLPRADPHLPIRVYSRPSDLSTCTYVYISSCGLSKGAKLRIFVDDEERHVPARIALWLFRILDVEEEAMFWADGLCQPESKFRTLTARQDGVIDIIRYAHEVWCLIGEPRSPELGEKVCDALGSASRHWKDACASVGAKIEQPLYTLTAQQKMGIAEWLRRSGSEDLEKIDESMWGEIVNMFDSAYWNSVECIAELVVGRSVWTLWGRRCISLENYMSAFRALTYFRLDEETVPLRPSTTRAWKMAVAIHAVRYFNKTWHKVDLRHLLQLTRFCPFVRAELRDIIIAMAGLCMPKESRIERFENKYLKSIQDVFVATARYIVYERQDLSIWD</sequence>
<name>A0A553HJW1_9PEZI</name>
<dbReference type="Proteomes" id="UP000319160">
    <property type="component" value="Unassembled WGS sequence"/>
</dbReference>
<dbReference type="EMBL" id="VFLP01000094">
    <property type="protein sequence ID" value="TRX88242.1"/>
    <property type="molecule type" value="Genomic_DNA"/>
</dbReference>
<dbReference type="STRING" id="2512241.A0A553HJW1"/>
<evidence type="ECO:0000313" key="2">
    <source>
        <dbReference type="Proteomes" id="UP000319160"/>
    </source>
</evidence>
<organism evidence="1 2">
    <name type="scientific">Xylaria flabelliformis</name>
    <dbReference type="NCBI Taxonomy" id="2512241"/>
    <lineage>
        <taxon>Eukaryota</taxon>
        <taxon>Fungi</taxon>
        <taxon>Dikarya</taxon>
        <taxon>Ascomycota</taxon>
        <taxon>Pezizomycotina</taxon>
        <taxon>Sordariomycetes</taxon>
        <taxon>Xylariomycetidae</taxon>
        <taxon>Xylariales</taxon>
        <taxon>Xylariaceae</taxon>
        <taxon>Xylaria</taxon>
    </lineage>
</organism>
<evidence type="ECO:0008006" key="3">
    <source>
        <dbReference type="Google" id="ProtNLM"/>
    </source>
</evidence>
<comment type="caution">
    <text evidence="1">The sequence shown here is derived from an EMBL/GenBank/DDBJ whole genome shotgun (WGS) entry which is preliminary data.</text>
</comment>
<accession>A0A553HJW1</accession>
<reference evidence="2" key="1">
    <citation type="submission" date="2019-06" db="EMBL/GenBank/DDBJ databases">
        <title>Draft genome sequence of the griseofulvin-producing fungus Xylaria cubensis strain G536.</title>
        <authorList>
            <person name="Mead M.E."/>
            <person name="Raja H.A."/>
            <person name="Steenwyk J.L."/>
            <person name="Knowles S.L."/>
            <person name="Oberlies N.H."/>
            <person name="Rokas A."/>
        </authorList>
    </citation>
    <scope>NUCLEOTIDE SEQUENCE [LARGE SCALE GENOMIC DNA]</scope>
    <source>
        <strain evidence="2">G536</strain>
    </source>
</reference>
<gene>
    <name evidence="1" type="ORF">FHL15_010867</name>
</gene>
<keyword evidence="2" id="KW-1185">Reference proteome</keyword>
<proteinExistence type="predicted"/>
<dbReference type="OrthoDB" id="2157530at2759"/>
<protein>
    <recommendedName>
        <fullName evidence="3">Heterokaryon incompatibility domain-containing protein</fullName>
    </recommendedName>
</protein>
<dbReference type="AlphaFoldDB" id="A0A553HJW1"/>